<dbReference type="SUPFAM" id="SSF52540">
    <property type="entry name" value="P-loop containing nucleoside triphosphate hydrolases"/>
    <property type="match status" value="1"/>
</dbReference>
<evidence type="ECO:0000313" key="12">
    <source>
        <dbReference type="Proteomes" id="UP000515847"/>
    </source>
</evidence>
<dbReference type="Pfam" id="PF21694">
    <property type="entry name" value="DNA_pol3_delta_C"/>
    <property type="match status" value="1"/>
</dbReference>
<dbReference type="SUPFAM" id="SSF48019">
    <property type="entry name" value="post-AAA+ oligomerization domain-like"/>
    <property type="match status" value="1"/>
</dbReference>
<dbReference type="EMBL" id="CP045798">
    <property type="protein sequence ID" value="QNB46177.1"/>
    <property type="molecule type" value="Genomic_DNA"/>
</dbReference>
<keyword evidence="12" id="KW-1185">Reference proteome</keyword>
<dbReference type="PANTHER" id="PTHR34388">
    <property type="entry name" value="DNA POLYMERASE III SUBUNIT DELTA"/>
    <property type="match status" value="1"/>
</dbReference>
<dbReference type="PANTHER" id="PTHR34388:SF1">
    <property type="entry name" value="DNA POLYMERASE III SUBUNIT DELTA"/>
    <property type="match status" value="1"/>
</dbReference>
<dbReference type="OrthoDB" id="9775929at2"/>
<evidence type="ECO:0000256" key="6">
    <source>
        <dbReference type="ARBA" id="ARBA00022932"/>
    </source>
</evidence>
<evidence type="ECO:0000256" key="1">
    <source>
        <dbReference type="ARBA" id="ARBA00012417"/>
    </source>
</evidence>
<evidence type="ECO:0000256" key="8">
    <source>
        <dbReference type="ARBA" id="ARBA00049244"/>
    </source>
</evidence>
<dbReference type="Gene3D" id="1.10.8.60">
    <property type="match status" value="1"/>
</dbReference>
<proteinExistence type="inferred from homology"/>
<keyword evidence="3 11" id="KW-0808">Transferase</keyword>
<dbReference type="KEGG" id="tfr:BR63_07530"/>
<feature type="domain" description="DNA polymerase III delta N-terminal" evidence="9">
    <location>
        <begin position="19"/>
        <end position="145"/>
    </location>
</feature>
<name>A0A7G6E273_THEFR</name>
<dbReference type="Gene3D" id="1.20.272.10">
    <property type="match status" value="1"/>
</dbReference>
<protein>
    <recommendedName>
        <fullName evidence="2">DNA polymerase III subunit delta</fullName>
        <ecNumber evidence="1">2.7.7.7</ecNumber>
    </recommendedName>
</protein>
<dbReference type="GO" id="GO:0003887">
    <property type="term" value="F:DNA-directed DNA polymerase activity"/>
    <property type="evidence" value="ECO:0007669"/>
    <property type="project" value="UniProtKB-KW"/>
</dbReference>
<dbReference type="InterPro" id="IPR027417">
    <property type="entry name" value="P-loop_NTPase"/>
</dbReference>
<accession>A0A7G6E273</accession>
<dbReference type="NCBIfam" id="TIGR01128">
    <property type="entry name" value="holA"/>
    <property type="match status" value="1"/>
</dbReference>
<dbReference type="RefSeq" id="WP_034422412.1">
    <property type="nucleotide sequence ID" value="NZ_CP045798.1"/>
</dbReference>
<sequence length="341" mass="38577">MLFQSVINSIKRGMVSPVYLLHGEEEYLQELIIKALKEHLLTPETGDFNYDELDGENVSPGQIVASANTLPVFAEKRLVIVKRPSPYFLSKKKEGEDTGVDDKCLIEYISEPLSSTCLVFWLKETADKRKKLYKTIEKKGQVVEVTPLKGTELSNWLQEQAGALGKVLEPNALEYIVFHASHDLRSLKNELDKLALFAGEERTISLPVVEKLLTKSIEANIFDLVDSLGLRKTEEALHELRNLLVMGEPAIRILFMIARQFRLILMVKDLEQRGFSEKQITAELSLHPYVTGKILRQARNFTFPELERNLEIILETDFALKNGSPVQAALENLILKLATSS</sequence>
<dbReference type="GO" id="GO:0009360">
    <property type="term" value="C:DNA polymerase III complex"/>
    <property type="evidence" value="ECO:0007669"/>
    <property type="project" value="InterPro"/>
</dbReference>
<comment type="similarity">
    <text evidence="7">Belongs to the DNA polymerase HolA subunit family.</text>
</comment>
<keyword evidence="6" id="KW-0239">DNA-directed DNA polymerase</keyword>
<reference evidence="11 12" key="1">
    <citation type="journal article" date="2019" name="Front. Microbiol.">
        <title>Thermoanaerosceptrum fracticalcis gen. nov. sp. nov., a Novel Fumarate-Fermenting Microorganism From a Deep Fractured Carbonate Aquifer of the US Great Basin.</title>
        <authorList>
            <person name="Hamilton-Brehm S.D."/>
            <person name="Stewart L.E."/>
            <person name="Zavarin M."/>
            <person name="Caldwell M."/>
            <person name="Lawson P.A."/>
            <person name="Onstott T.C."/>
            <person name="Grzymski J."/>
            <person name="Neveux I."/>
            <person name="Lollar B.S."/>
            <person name="Russell C.E."/>
            <person name="Moser D.P."/>
        </authorList>
    </citation>
    <scope>NUCLEOTIDE SEQUENCE [LARGE SCALE GENOMIC DNA]</scope>
    <source>
        <strain evidence="11 12">DRI-13</strain>
    </source>
</reference>
<evidence type="ECO:0000256" key="4">
    <source>
        <dbReference type="ARBA" id="ARBA00022695"/>
    </source>
</evidence>
<evidence type="ECO:0000256" key="5">
    <source>
        <dbReference type="ARBA" id="ARBA00022705"/>
    </source>
</evidence>
<keyword evidence="4 11" id="KW-0548">Nucleotidyltransferase</keyword>
<feature type="domain" description="DNA polymerase III delta subunit-like C-terminal" evidence="10">
    <location>
        <begin position="218"/>
        <end position="337"/>
    </location>
</feature>
<dbReference type="InterPro" id="IPR005790">
    <property type="entry name" value="DNA_polIII_delta"/>
</dbReference>
<gene>
    <name evidence="11" type="primary">holA</name>
    <name evidence="11" type="ORF">BR63_07530</name>
</gene>
<evidence type="ECO:0000259" key="9">
    <source>
        <dbReference type="Pfam" id="PF06144"/>
    </source>
</evidence>
<dbReference type="Proteomes" id="UP000515847">
    <property type="component" value="Chromosome"/>
</dbReference>
<evidence type="ECO:0000259" key="10">
    <source>
        <dbReference type="Pfam" id="PF21694"/>
    </source>
</evidence>
<dbReference type="EC" id="2.7.7.7" evidence="1"/>
<evidence type="ECO:0000256" key="7">
    <source>
        <dbReference type="ARBA" id="ARBA00034754"/>
    </source>
</evidence>
<evidence type="ECO:0000256" key="2">
    <source>
        <dbReference type="ARBA" id="ARBA00017703"/>
    </source>
</evidence>
<comment type="catalytic activity">
    <reaction evidence="8">
        <text>DNA(n) + a 2'-deoxyribonucleoside 5'-triphosphate = DNA(n+1) + diphosphate</text>
        <dbReference type="Rhea" id="RHEA:22508"/>
        <dbReference type="Rhea" id="RHEA-COMP:17339"/>
        <dbReference type="Rhea" id="RHEA-COMP:17340"/>
        <dbReference type="ChEBI" id="CHEBI:33019"/>
        <dbReference type="ChEBI" id="CHEBI:61560"/>
        <dbReference type="ChEBI" id="CHEBI:173112"/>
        <dbReference type="EC" id="2.7.7.7"/>
    </reaction>
</comment>
<dbReference type="AlphaFoldDB" id="A0A7G6E273"/>
<keyword evidence="5" id="KW-0235">DNA replication</keyword>
<organism evidence="11 12">
    <name type="scientific">Thermanaerosceptrum fracticalcis</name>
    <dbReference type="NCBI Taxonomy" id="1712410"/>
    <lineage>
        <taxon>Bacteria</taxon>
        <taxon>Bacillati</taxon>
        <taxon>Bacillota</taxon>
        <taxon>Clostridia</taxon>
        <taxon>Eubacteriales</taxon>
        <taxon>Peptococcaceae</taxon>
        <taxon>Thermanaerosceptrum</taxon>
    </lineage>
</organism>
<dbReference type="Pfam" id="PF06144">
    <property type="entry name" value="DNA_pol3_delta"/>
    <property type="match status" value="1"/>
</dbReference>
<dbReference type="InterPro" id="IPR048466">
    <property type="entry name" value="DNA_pol3_delta-like_C"/>
</dbReference>
<dbReference type="InterPro" id="IPR008921">
    <property type="entry name" value="DNA_pol3_clamp-load_cplx_C"/>
</dbReference>
<dbReference type="InterPro" id="IPR010372">
    <property type="entry name" value="DNA_pol3_delta_N"/>
</dbReference>
<dbReference type="GO" id="GO:0006261">
    <property type="term" value="P:DNA-templated DNA replication"/>
    <property type="evidence" value="ECO:0007669"/>
    <property type="project" value="TreeGrafter"/>
</dbReference>
<evidence type="ECO:0000256" key="3">
    <source>
        <dbReference type="ARBA" id="ARBA00022679"/>
    </source>
</evidence>
<evidence type="ECO:0000313" key="11">
    <source>
        <dbReference type="EMBL" id="QNB46177.1"/>
    </source>
</evidence>
<dbReference type="GO" id="GO:0003677">
    <property type="term" value="F:DNA binding"/>
    <property type="evidence" value="ECO:0007669"/>
    <property type="project" value="InterPro"/>
</dbReference>
<dbReference type="Gene3D" id="3.40.50.300">
    <property type="entry name" value="P-loop containing nucleotide triphosphate hydrolases"/>
    <property type="match status" value="1"/>
</dbReference>